<organism evidence="1">
    <name type="scientific">viral metagenome</name>
    <dbReference type="NCBI Taxonomy" id="1070528"/>
    <lineage>
        <taxon>unclassified sequences</taxon>
        <taxon>metagenomes</taxon>
        <taxon>organismal metagenomes</taxon>
    </lineage>
</organism>
<evidence type="ECO:0000313" key="1">
    <source>
        <dbReference type="EMBL" id="QHT30877.1"/>
    </source>
</evidence>
<accession>A0A6C0EPD6</accession>
<reference evidence="1" key="1">
    <citation type="journal article" date="2020" name="Nature">
        <title>Giant virus diversity and host interactions through global metagenomics.</title>
        <authorList>
            <person name="Schulz F."/>
            <person name="Roux S."/>
            <person name="Paez-Espino D."/>
            <person name="Jungbluth S."/>
            <person name="Walsh D.A."/>
            <person name="Denef V.J."/>
            <person name="McMahon K.D."/>
            <person name="Konstantinidis K.T."/>
            <person name="Eloe-Fadrosh E.A."/>
            <person name="Kyrpides N.C."/>
            <person name="Woyke T."/>
        </authorList>
    </citation>
    <scope>NUCLEOTIDE SEQUENCE</scope>
    <source>
        <strain evidence="1">GVMAG-M-3300009151-50</strain>
    </source>
</reference>
<dbReference type="EMBL" id="MN738913">
    <property type="protein sequence ID" value="QHT30877.1"/>
    <property type="molecule type" value="Genomic_DNA"/>
</dbReference>
<name>A0A6C0EPD6_9ZZZZ</name>
<protein>
    <submittedName>
        <fullName evidence="1">Uncharacterized protein</fullName>
    </submittedName>
</protein>
<sequence length="1312" mass="150175">MNKMLKGEIIDLSSKNKYNVSFFDDDSIDIIRQKVGASMDIHPDRLLIIVGLKLPSDYYTRDPRHWEALFERLSYNNDPLEQDIFSEYQLQYRSPNTAIPFKAYDKAEWMSKPEALQSILEPTSEFIEYRILGVEETKSYILPLSNLSNTLVSRISAVNLPIPDNTKLFTSFYKPEQFVRFLVRPYDELAESSTPTYYPLLRATTPSKLTEESIRLLQKNATVLDKLLKLDVPKPSEVSIIRTRFYIPFVDTDFGSAIRTRFEQIFYGITVSKNVPCISFFTSKDQVSRHKFFTEDPKSKAPFLDMSIWSSWWSVKPARNIPSLILFRGKSKNHFDRITLTAGDMVISTHRPEGNTETIEQLQRQMDDWILDLDAIIPFIEKGDLHNSRWELQDMSFLAKYSEKLEDFDLLRFNCISSIFDIADKTRSQFSLMRTDHSNNGLSAIEVKILQMMKDANGNLGSDAVSQELSIPIQNARELIQQVQNRIEDDPRIGEKAFRGYPTLRVGSDYVIVSSISNLEKSLEYSNLLRFVLSNPDSEGLNEVCPKRAERVAAESAVIPTETLEVDAALAEEYSDLFSFLEAEEDIEIQSVAETVDTIATQRISTEQKQGTTYNYFKSRLQKFDPVTFDPTGSQYPKKCEQKHQPIILSDVDLKRLSGSPYDVKDGKIPEDQLVDIENPDGTVVCPDYWCMRDQIPLQDGQLDKSNGDIKCPVCHGKLQTRTTDNPREFPLIKRETGFIFPGFVDYKSPRNGHPMPCCFKKSRTKKNEKVEKATEDKYYILGETKIGIKEERIAFIPINILNSLHINEKYETFKEGTRRLQSPNKGFFRAGLGNSSVTLPGFLGLKAKIPSPRESIETVLKCSFLQTWNRLGTQHLDSIANEIKKVNNDELVQQGLAKLISGIDDAFHKKELTSIQELEYSALALQCDVFRIHLDSATLGCMFYSPMVRPRSRGIIVLQNEDEIDILSYTERKSRGFEFRSNIYDSPFIKDTYVELEKLRNQSCKLKIPSYNDALLAIQQILPMIEADDYEIILDPMGRGQALYVPTKLILPFQSTPLPDILQTKVSGFKEISTDNLPEYSAMKTLLETAAKISSGFAFKEDLYNTKRQKVELLLDSGLRIPVKPVQAEERETGEVIETIRELGESKLVFGDDSKELKQEQSEISYSAEVYEFLLFQLTKDIETDYKELANVLREVSPKVSNVQPLLETWFNETTHFVNIKEPKQFLSKIREPCNDKCDGELCGWDGNTCKVKINSGIKKEKIFHRLLSTLIENSKIRSMVLDGRTTPFFSTILYLELPHELIVTDYELPA</sequence>
<proteinExistence type="predicted"/>